<organism evidence="1 2">
    <name type="scientific">Lactuca sativa</name>
    <name type="common">Garden lettuce</name>
    <dbReference type="NCBI Taxonomy" id="4236"/>
    <lineage>
        <taxon>Eukaryota</taxon>
        <taxon>Viridiplantae</taxon>
        <taxon>Streptophyta</taxon>
        <taxon>Embryophyta</taxon>
        <taxon>Tracheophyta</taxon>
        <taxon>Spermatophyta</taxon>
        <taxon>Magnoliopsida</taxon>
        <taxon>eudicotyledons</taxon>
        <taxon>Gunneridae</taxon>
        <taxon>Pentapetalae</taxon>
        <taxon>asterids</taxon>
        <taxon>campanulids</taxon>
        <taxon>Asterales</taxon>
        <taxon>Asteraceae</taxon>
        <taxon>Cichorioideae</taxon>
        <taxon>Cichorieae</taxon>
        <taxon>Lactucinae</taxon>
        <taxon>Lactuca</taxon>
    </lineage>
</organism>
<gene>
    <name evidence="1" type="ORF">LSAT_V11C300150310</name>
</gene>
<keyword evidence="2" id="KW-1185">Reference proteome</keyword>
<dbReference type="Proteomes" id="UP000235145">
    <property type="component" value="Unassembled WGS sequence"/>
</dbReference>
<accession>A0A9R1W4S2</accession>
<reference evidence="1 2" key="1">
    <citation type="journal article" date="2017" name="Nat. Commun.">
        <title>Genome assembly with in vitro proximity ligation data and whole-genome triplication in lettuce.</title>
        <authorList>
            <person name="Reyes-Chin-Wo S."/>
            <person name="Wang Z."/>
            <person name="Yang X."/>
            <person name="Kozik A."/>
            <person name="Arikit S."/>
            <person name="Song C."/>
            <person name="Xia L."/>
            <person name="Froenicke L."/>
            <person name="Lavelle D.O."/>
            <person name="Truco M.J."/>
            <person name="Xia R."/>
            <person name="Zhu S."/>
            <person name="Xu C."/>
            <person name="Xu H."/>
            <person name="Xu X."/>
            <person name="Cox K."/>
            <person name="Korf I."/>
            <person name="Meyers B.C."/>
            <person name="Michelmore R.W."/>
        </authorList>
    </citation>
    <scope>NUCLEOTIDE SEQUENCE [LARGE SCALE GENOMIC DNA]</scope>
    <source>
        <strain evidence="2">cv. Salinas</strain>
        <tissue evidence="1">Seedlings</tissue>
    </source>
</reference>
<evidence type="ECO:0000313" key="1">
    <source>
        <dbReference type="EMBL" id="KAJ0215918.1"/>
    </source>
</evidence>
<comment type="caution">
    <text evidence="1">The sequence shown here is derived from an EMBL/GenBank/DDBJ whole genome shotgun (WGS) entry which is preliminary data.</text>
</comment>
<proteinExistence type="predicted"/>
<name>A0A9R1W4S2_LACSA</name>
<dbReference type="EMBL" id="NBSK02000003">
    <property type="protein sequence ID" value="KAJ0215918.1"/>
    <property type="molecule type" value="Genomic_DNA"/>
</dbReference>
<protein>
    <submittedName>
        <fullName evidence="1">Uncharacterized protein</fullName>
    </submittedName>
</protein>
<dbReference type="AlphaFoldDB" id="A0A9R1W4S2"/>
<sequence length="116" mass="13591">MIYVPLRFTILERLADNRKSILVESNELMKLWKWEHNEWFMTMETSKRSREKSKQLIQNYIVKSIVCLKSHHVLKKPVMLIPTQDVMLIPTQEAARSGIKTIAVHTSASFSDSFDK</sequence>
<evidence type="ECO:0000313" key="2">
    <source>
        <dbReference type="Proteomes" id="UP000235145"/>
    </source>
</evidence>